<gene>
    <name evidence="3" type="ORF">CHU32_11555</name>
    <name evidence="2" type="ORF">CHU33_08625</name>
</gene>
<dbReference type="SUPFAM" id="SSF89550">
    <property type="entry name" value="PHP domain-like"/>
    <property type="match status" value="1"/>
</dbReference>
<reference evidence="4 5" key="1">
    <citation type="submission" date="2018-01" db="EMBL/GenBank/DDBJ databases">
        <title>Superficieibacter electus gen. nov., sp. nov., an extended-spectrum beta-lactamase possessing member of the Enterobacteriaceae family, isolated from intensive care unit surfaces.</title>
        <authorList>
            <person name="Potter R.F."/>
            <person name="D'Souza A.W."/>
        </authorList>
    </citation>
    <scope>NUCLEOTIDE SEQUENCE [LARGE SCALE GENOMIC DNA]</scope>
    <source>
        <strain evidence="3 5">BP-1</strain>
        <strain evidence="2 4">BP-2</strain>
    </source>
</reference>
<dbReference type="RefSeq" id="WP_103675677.1">
    <property type="nucleotide sequence ID" value="NZ_PQGD01000008.1"/>
</dbReference>
<organism evidence="3 5">
    <name type="scientific">Superficieibacter electus</name>
    <dbReference type="NCBI Taxonomy" id="2022662"/>
    <lineage>
        <taxon>Bacteria</taxon>
        <taxon>Pseudomonadati</taxon>
        <taxon>Pseudomonadota</taxon>
        <taxon>Gammaproteobacteria</taxon>
        <taxon>Enterobacterales</taxon>
        <taxon>Enterobacteriaceae</taxon>
        <taxon>Superficieibacter</taxon>
    </lineage>
</organism>
<evidence type="ECO:0000313" key="3">
    <source>
        <dbReference type="EMBL" id="POP48748.1"/>
    </source>
</evidence>
<protein>
    <submittedName>
        <fullName evidence="3">PHP domain-containing protein</fullName>
    </submittedName>
</protein>
<dbReference type="EMBL" id="PQGE01000006">
    <property type="protein sequence ID" value="POP45587.1"/>
    <property type="molecule type" value="Genomic_DNA"/>
</dbReference>
<proteinExistence type="predicted"/>
<dbReference type="PANTHER" id="PTHR42924:SF3">
    <property type="entry name" value="POLYMERASE_HISTIDINOL PHOSPHATASE N-TERMINAL DOMAIN-CONTAINING PROTEIN"/>
    <property type="match status" value="1"/>
</dbReference>
<sequence>MQNIDLHVHSSWSDDADYSVSNLIKIAKTEQVSVLSVTDHNSSSSVEEAIYWGHQNNIHVLPGIEIDCSFGNNNYHLLGYGYRRHSSDFTDIEHNFNQLQQAATPIKLEKLKALGFFLNEEHLFSLAGDRVPQEEEMAELILEDERNAGHSLLVPYRKGNARGDMPLINFFWDFFGKGKPCHVEIAFPPLQEMVEVIRSNGGIPVIAHIGANVKSGHTDVISEMIKVGVMGVEVFSSYHDNDLRQQLYHYAQDRALLMTCGSDFHGKNKPKIRMGSCKLSLSESEKVNEFLEHVLLY</sequence>
<evidence type="ECO:0000313" key="5">
    <source>
        <dbReference type="Proteomes" id="UP000247005"/>
    </source>
</evidence>
<dbReference type="GO" id="GO:0004534">
    <property type="term" value="F:5'-3' RNA exonuclease activity"/>
    <property type="evidence" value="ECO:0007669"/>
    <property type="project" value="TreeGrafter"/>
</dbReference>
<dbReference type="InterPro" id="IPR004013">
    <property type="entry name" value="PHP_dom"/>
</dbReference>
<dbReference type="InterPro" id="IPR003141">
    <property type="entry name" value="Pol/His_phosphatase_N"/>
</dbReference>
<evidence type="ECO:0000313" key="2">
    <source>
        <dbReference type="EMBL" id="POP45587.1"/>
    </source>
</evidence>
<dbReference type="Proteomes" id="UP000237073">
    <property type="component" value="Unassembled WGS sequence"/>
</dbReference>
<dbReference type="GO" id="GO:0035312">
    <property type="term" value="F:5'-3' DNA exonuclease activity"/>
    <property type="evidence" value="ECO:0007669"/>
    <property type="project" value="TreeGrafter"/>
</dbReference>
<evidence type="ECO:0000259" key="1">
    <source>
        <dbReference type="SMART" id="SM00481"/>
    </source>
</evidence>
<accession>A0A2P5GQC4</accession>
<dbReference type="Pfam" id="PF02811">
    <property type="entry name" value="PHP"/>
    <property type="match status" value="1"/>
</dbReference>
<evidence type="ECO:0000313" key="4">
    <source>
        <dbReference type="Proteomes" id="UP000237073"/>
    </source>
</evidence>
<dbReference type="EMBL" id="PQGD01000008">
    <property type="protein sequence ID" value="POP48748.1"/>
    <property type="molecule type" value="Genomic_DNA"/>
</dbReference>
<dbReference type="SMART" id="SM00481">
    <property type="entry name" value="POLIIIAc"/>
    <property type="match status" value="1"/>
</dbReference>
<dbReference type="OrthoDB" id="9804333at2"/>
<dbReference type="Gene3D" id="1.10.150.650">
    <property type="match status" value="1"/>
</dbReference>
<dbReference type="InterPro" id="IPR052018">
    <property type="entry name" value="PHP_domain"/>
</dbReference>
<keyword evidence="4" id="KW-1185">Reference proteome</keyword>
<dbReference type="Proteomes" id="UP000247005">
    <property type="component" value="Unassembled WGS sequence"/>
</dbReference>
<dbReference type="PANTHER" id="PTHR42924">
    <property type="entry name" value="EXONUCLEASE"/>
    <property type="match status" value="1"/>
</dbReference>
<comment type="caution">
    <text evidence="3">The sequence shown here is derived from an EMBL/GenBank/DDBJ whole genome shotgun (WGS) entry which is preliminary data.</text>
</comment>
<dbReference type="AlphaFoldDB" id="A0A2P5GQC4"/>
<feature type="domain" description="Polymerase/histidinol phosphatase N-terminal" evidence="1">
    <location>
        <begin position="4"/>
        <end position="70"/>
    </location>
</feature>
<dbReference type="InterPro" id="IPR016195">
    <property type="entry name" value="Pol/histidinol_Pase-like"/>
</dbReference>
<name>A0A2P5GQC4_9ENTR</name>
<dbReference type="CDD" id="cd07438">
    <property type="entry name" value="PHP_HisPPase_AMP"/>
    <property type="match status" value="1"/>
</dbReference>
<dbReference type="Gene3D" id="3.20.20.140">
    <property type="entry name" value="Metal-dependent hydrolases"/>
    <property type="match status" value="1"/>
</dbReference>